<comment type="caution">
    <text evidence="1">The sequence shown here is derived from an EMBL/GenBank/DDBJ whole genome shotgun (WGS) entry which is preliminary data.</text>
</comment>
<keyword evidence="2" id="KW-1185">Reference proteome</keyword>
<reference evidence="1 2" key="1">
    <citation type="submission" date="2016-03" db="EMBL/GenBank/DDBJ databases">
        <title>EvidentialGene: Evidence-directed Construction of Genes on Genomes.</title>
        <authorList>
            <person name="Gilbert D.G."/>
            <person name="Choi J.-H."/>
            <person name="Mockaitis K."/>
            <person name="Colbourne J."/>
            <person name="Pfrender M."/>
        </authorList>
    </citation>
    <scope>NUCLEOTIDE SEQUENCE [LARGE SCALE GENOMIC DNA]</scope>
    <source>
        <strain evidence="1 2">Xinb3</strain>
        <tissue evidence="1">Complete organism</tissue>
    </source>
</reference>
<protein>
    <submittedName>
        <fullName evidence="1">Uncharacterized protein</fullName>
    </submittedName>
</protein>
<accession>A0A0P6A651</accession>
<gene>
    <name evidence="1" type="ORF">APZ42_029092</name>
</gene>
<sequence>MGNKIKRRLFSLKTTRCIHIMCDRIFTFFLRCTLLFAVVFPLPNPHLPSCFLLLSVQRQRFSEVVCRFQVQIIFPGGLFYFVIKGGIIFVLFSEGENLPSETLGTLSHGHSILFSSFLF</sequence>
<dbReference type="Proteomes" id="UP000076858">
    <property type="component" value="Unassembled WGS sequence"/>
</dbReference>
<name>A0A0P6A651_9CRUS</name>
<dbReference type="AlphaFoldDB" id="A0A0P6A651"/>
<dbReference type="EMBL" id="LRGB01002525">
    <property type="protein sequence ID" value="KZS07245.1"/>
    <property type="molecule type" value="Genomic_DNA"/>
</dbReference>
<proteinExistence type="predicted"/>
<evidence type="ECO:0000313" key="1">
    <source>
        <dbReference type="EMBL" id="KZS07245.1"/>
    </source>
</evidence>
<evidence type="ECO:0000313" key="2">
    <source>
        <dbReference type="Proteomes" id="UP000076858"/>
    </source>
</evidence>
<organism evidence="1 2">
    <name type="scientific">Daphnia magna</name>
    <dbReference type="NCBI Taxonomy" id="35525"/>
    <lineage>
        <taxon>Eukaryota</taxon>
        <taxon>Metazoa</taxon>
        <taxon>Ecdysozoa</taxon>
        <taxon>Arthropoda</taxon>
        <taxon>Crustacea</taxon>
        <taxon>Branchiopoda</taxon>
        <taxon>Diplostraca</taxon>
        <taxon>Cladocera</taxon>
        <taxon>Anomopoda</taxon>
        <taxon>Daphniidae</taxon>
        <taxon>Daphnia</taxon>
    </lineage>
</organism>